<keyword evidence="7 10" id="KW-0378">Hydrolase</keyword>
<dbReference type="Pfam" id="PF18766">
    <property type="entry name" value="SWI2_SNF2"/>
    <property type="match status" value="1"/>
</dbReference>
<keyword evidence="8 10" id="KW-0067">ATP-binding</keyword>
<dbReference type="GO" id="GO:0003677">
    <property type="term" value="F:DNA binding"/>
    <property type="evidence" value="ECO:0007669"/>
    <property type="project" value="UniProtKB-KW"/>
</dbReference>
<dbReference type="OrthoDB" id="9758243at2"/>
<accession>A0A1L3JMZ6</accession>
<dbReference type="Pfam" id="PF04313">
    <property type="entry name" value="HSDR_N"/>
    <property type="match status" value="1"/>
</dbReference>
<comment type="catalytic activity">
    <reaction evidence="1 10">
        <text>Endonucleolytic cleavage of DNA to give random double-stranded fragments with terminal 5'-phosphates, ATP is simultaneously hydrolyzed.</text>
        <dbReference type="EC" id="3.1.21.3"/>
    </reaction>
</comment>
<evidence type="ECO:0000256" key="7">
    <source>
        <dbReference type="ARBA" id="ARBA00022801"/>
    </source>
</evidence>
<dbReference type="CDD" id="cd18800">
    <property type="entry name" value="SF2_C_EcoR124I-like"/>
    <property type="match status" value="1"/>
</dbReference>
<evidence type="ECO:0000256" key="4">
    <source>
        <dbReference type="ARBA" id="ARBA00022741"/>
    </source>
</evidence>
<evidence type="ECO:0000256" key="3">
    <source>
        <dbReference type="ARBA" id="ARBA00022722"/>
    </source>
</evidence>
<dbReference type="EMBL" id="CP018155">
    <property type="protein sequence ID" value="APG66459.1"/>
    <property type="molecule type" value="Genomic_DNA"/>
</dbReference>
<dbReference type="Pfam" id="PF22679">
    <property type="entry name" value="T1R_D3-like"/>
    <property type="match status" value="1"/>
</dbReference>
<dbReference type="CDD" id="cd22332">
    <property type="entry name" value="HsdR_N"/>
    <property type="match status" value="1"/>
</dbReference>
<dbReference type="InterPro" id="IPR014001">
    <property type="entry name" value="Helicase_ATP-bd"/>
</dbReference>
<dbReference type="Proteomes" id="UP000181898">
    <property type="component" value="Chromosome"/>
</dbReference>
<comment type="similarity">
    <text evidence="2 10">Belongs to the HsdR family.</text>
</comment>
<dbReference type="PANTHER" id="PTHR30195">
    <property type="entry name" value="TYPE I SITE-SPECIFIC DEOXYRIBONUCLEASE PROTEIN SUBUNIT M AND R"/>
    <property type="match status" value="1"/>
</dbReference>
<dbReference type="NCBIfam" id="TIGR00348">
    <property type="entry name" value="hsdR"/>
    <property type="match status" value="1"/>
</dbReference>
<dbReference type="Pfam" id="PF12008">
    <property type="entry name" value="EcoR124_C"/>
    <property type="match status" value="1"/>
</dbReference>
<dbReference type="Gene3D" id="3.90.1570.50">
    <property type="match status" value="1"/>
</dbReference>
<comment type="subunit">
    <text evidence="10">The type I restriction/modification system is composed of three polypeptides R, M and S.</text>
</comment>
<dbReference type="GO" id="GO:0009307">
    <property type="term" value="P:DNA restriction-modification system"/>
    <property type="evidence" value="ECO:0007669"/>
    <property type="project" value="UniProtKB-KW"/>
</dbReference>
<evidence type="ECO:0000256" key="9">
    <source>
        <dbReference type="ARBA" id="ARBA00023125"/>
    </source>
</evidence>
<evidence type="ECO:0000256" key="6">
    <source>
        <dbReference type="ARBA" id="ARBA00022759"/>
    </source>
</evidence>
<dbReference type="REBASE" id="173521">
    <property type="entry name" value="Tsp136ORF8715P"/>
</dbReference>
<dbReference type="InterPro" id="IPR051268">
    <property type="entry name" value="Type-I_R_enzyme_R_subunit"/>
</dbReference>
<dbReference type="InterPro" id="IPR040980">
    <property type="entry name" value="SWI2_SNF2"/>
</dbReference>
<dbReference type="SUPFAM" id="SSF52540">
    <property type="entry name" value="P-loop containing nucleoside triphosphate hydrolases"/>
    <property type="match status" value="2"/>
</dbReference>
<feature type="domain" description="Helicase ATP-binding" evidence="11">
    <location>
        <begin position="251"/>
        <end position="417"/>
    </location>
</feature>
<dbReference type="KEGG" id="ten:LPB136_08705"/>
<evidence type="ECO:0000256" key="10">
    <source>
        <dbReference type="RuleBase" id="RU364115"/>
    </source>
</evidence>
<keyword evidence="6" id="KW-0255">Endonuclease</keyword>
<comment type="function">
    <text evidence="10">Subunit R is required for both nuclease and ATPase activities, but not for modification.</text>
</comment>
<dbReference type="InterPro" id="IPR004473">
    <property type="entry name" value="Restrct_endonuc_typeI_HsdR"/>
</dbReference>
<keyword evidence="3" id="KW-0540">Nuclease</keyword>
<evidence type="ECO:0000259" key="11">
    <source>
        <dbReference type="PROSITE" id="PS51192"/>
    </source>
</evidence>
<dbReference type="SMART" id="SM00487">
    <property type="entry name" value="DEXDc"/>
    <property type="match status" value="1"/>
</dbReference>
<keyword evidence="13" id="KW-1185">Reference proteome</keyword>
<dbReference type="InterPro" id="IPR055180">
    <property type="entry name" value="HsdR_RecA-like_helicase_dom_2"/>
</dbReference>
<evidence type="ECO:0000313" key="13">
    <source>
        <dbReference type="Proteomes" id="UP000181898"/>
    </source>
</evidence>
<evidence type="ECO:0000256" key="8">
    <source>
        <dbReference type="ARBA" id="ARBA00022840"/>
    </source>
</evidence>
<dbReference type="GO" id="GO:0009035">
    <property type="term" value="F:type I site-specific deoxyribonuclease activity"/>
    <property type="evidence" value="ECO:0007669"/>
    <property type="project" value="UniProtKB-EC"/>
</dbReference>
<evidence type="ECO:0000256" key="2">
    <source>
        <dbReference type="ARBA" id="ARBA00008598"/>
    </source>
</evidence>
<dbReference type="EC" id="3.1.21.3" evidence="10"/>
<reference evidence="12 13" key="1">
    <citation type="submission" date="2016-11" db="EMBL/GenBank/DDBJ databases">
        <title>Tenacibaculum sp. LPB0136, isolated from marine environment.</title>
        <authorList>
            <person name="Kim E."/>
            <person name="Yi H."/>
        </authorList>
    </citation>
    <scope>NUCLEOTIDE SEQUENCE [LARGE SCALE GENOMIC DNA]</scope>
    <source>
        <strain evidence="12 13">LPB0136</strain>
    </source>
</reference>
<evidence type="ECO:0000313" key="12">
    <source>
        <dbReference type="EMBL" id="APG66459.1"/>
    </source>
</evidence>
<name>A0A1L3JMZ6_9FLAO</name>
<dbReference type="GO" id="GO:0005524">
    <property type="term" value="F:ATP binding"/>
    <property type="evidence" value="ECO:0007669"/>
    <property type="project" value="UniProtKB-KW"/>
</dbReference>
<dbReference type="InterPro" id="IPR022625">
    <property type="entry name" value="TypeI_RM_Rsu_C"/>
</dbReference>
<keyword evidence="9 10" id="KW-0238">DNA-binding</keyword>
<dbReference type="PROSITE" id="PS51192">
    <property type="entry name" value="HELICASE_ATP_BIND_1"/>
    <property type="match status" value="1"/>
</dbReference>
<dbReference type="Gene3D" id="3.40.50.300">
    <property type="entry name" value="P-loop containing nucleotide triphosphate hydrolases"/>
    <property type="match status" value="2"/>
</dbReference>
<keyword evidence="5 10" id="KW-0680">Restriction system</keyword>
<evidence type="ECO:0000256" key="5">
    <source>
        <dbReference type="ARBA" id="ARBA00022747"/>
    </source>
</evidence>
<dbReference type="InterPro" id="IPR007409">
    <property type="entry name" value="Restrct_endonuc_type1_HsdR_N"/>
</dbReference>
<dbReference type="InterPro" id="IPR027417">
    <property type="entry name" value="P-loop_NTPase"/>
</dbReference>
<proteinExistence type="inferred from homology"/>
<evidence type="ECO:0000256" key="1">
    <source>
        <dbReference type="ARBA" id="ARBA00000851"/>
    </source>
</evidence>
<organism evidence="12 13">
    <name type="scientific">Tenacibaculum todarodis</name>
    <dbReference type="NCBI Taxonomy" id="1850252"/>
    <lineage>
        <taxon>Bacteria</taxon>
        <taxon>Pseudomonadati</taxon>
        <taxon>Bacteroidota</taxon>
        <taxon>Flavobacteriia</taxon>
        <taxon>Flavobacteriales</taxon>
        <taxon>Flavobacteriaceae</taxon>
        <taxon>Tenacibaculum</taxon>
    </lineage>
</organism>
<dbReference type="PANTHER" id="PTHR30195:SF16">
    <property type="entry name" value="TYPE I RESTRICTION ENZYME ENDONUCLEASE SUBUNIT"/>
    <property type="match status" value="1"/>
</dbReference>
<keyword evidence="4 10" id="KW-0547">Nucleotide-binding</keyword>
<gene>
    <name evidence="12" type="ORF">LPB136_08705</name>
</gene>
<dbReference type="RefSeq" id="WP_072556956.1">
    <property type="nucleotide sequence ID" value="NZ_CP018155.1"/>
</dbReference>
<dbReference type="AlphaFoldDB" id="A0A1L3JMZ6"/>
<sequence length="942" mass="109572">MTTQPEQVLENNLVSQLIALGHKSVVIKTEDDLLSNLKSQLEKHNKTTFTVSEFERIVIHLSKGNIFDKAKTLRDKYVLLKDNGDKAYIEFINQDFWCQNQFQVTNQITINGKRENRYDVTILINGLPLVQIELKRRGIELKEAFNQIQRYQKESFAFNNALFNYVQIFVISNGVDTKYYANSQKQSFKFTSFWGDEKNKKITQLEPFTSIFLEPCHIAKMITKYIVLHESDKTLMVLRPYQFFAVESIIDRVKNSDKNGYIWHTTGSGKTLTSFKASQILTHNPKIKKVVFVVDRQDLDDQTVREFRAFDKDSIDGTENTKMLISQFLDNNRPLLVTTIQKLNGAIKNVKFRRQIEVLKDEKVVFIFDECHRSQFGDTHKRIVNFFTNHQLFGFTGTPIFVKNAISKKSIKQTTANLFHECLHQYVITDAIRDENVLKFSIEYYNVFKSKDGVDDTKVEDINKQEVYESDDYLNTITNYIIANHNRKTHHRTFTAMFCVSSVDILIKYYDLLKAKKEAGEHLLNIATIFSYNVNEEDKDANGQIQEEDVNDDKPVNKHSRDKLDEFIADYNKQFGSKHSTKDGNAFLNYKKDISKRVKNKQIDILLVVNMFLTGFDSKSLNTLYVDKNLNFHGLIQAYSRTNRILNEKKSQGNILAFRNLKQNTDDAIALFSDKNAQETIIIAPYEEQVKKFNEAYKVLMGIAPTVDSVNDLVTEEDELEFAKAFREIMRLKNILSSFIEFTFDDTYMKDQEFADYTSKYLDLYDKIKTNNQKETVSILDEIDFELELIHRDEINVAYIMKLLAQLKDAKPKDQAKQKKQIIDLIAGESELRSKRVLIEKFIQNNLPKINDSEAIEDEFKNYWQVETKKALQDLSKAEALKQDKVEDIINDFLFTGRMATEDEVIEALEKQPSVLQRESISTRITEKIKDFVKTFINGVDN</sequence>
<dbReference type="STRING" id="1850252.LPB136_08705"/>
<protein>
    <recommendedName>
        <fullName evidence="10">Type I restriction enzyme endonuclease subunit</fullName>
        <shortName evidence="10">R protein</shortName>
        <ecNumber evidence="10">3.1.21.3</ecNumber>
    </recommendedName>
</protein>